<feature type="domain" description="Helicase ATP-binding" evidence="5">
    <location>
        <begin position="25"/>
        <end position="168"/>
    </location>
</feature>
<dbReference type="EMBL" id="JAODUO010001221">
    <property type="protein sequence ID" value="KAK2168608.1"/>
    <property type="molecule type" value="Genomic_DNA"/>
</dbReference>
<dbReference type="InterPro" id="IPR000330">
    <property type="entry name" value="SNF2_N"/>
</dbReference>
<dbReference type="GO" id="GO:0004520">
    <property type="term" value="F:DNA endonuclease activity"/>
    <property type="evidence" value="ECO:0007669"/>
    <property type="project" value="TreeGrafter"/>
</dbReference>
<keyword evidence="7" id="KW-1185">Reference proteome</keyword>
<dbReference type="PANTHER" id="PTHR45766:SF3">
    <property type="entry name" value="DNA ANNEALING HELICASE AND ENDONUCLEASE ZRANB3"/>
    <property type="match status" value="1"/>
</dbReference>
<keyword evidence="3" id="KW-0347">Helicase</keyword>
<dbReference type="GO" id="GO:0043596">
    <property type="term" value="C:nuclear replication fork"/>
    <property type="evidence" value="ECO:0007669"/>
    <property type="project" value="TreeGrafter"/>
</dbReference>
<comment type="caution">
    <text evidence="6">The sequence shown here is derived from an EMBL/GenBank/DDBJ whole genome shotgun (WGS) entry which is preliminary data.</text>
</comment>
<evidence type="ECO:0000256" key="4">
    <source>
        <dbReference type="ARBA" id="ARBA00022840"/>
    </source>
</evidence>
<name>A0AAD9NHB8_RIDPI</name>
<evidence type="ECO:0000256" key="1">
    <source>
        <dbReference type="ARBA" id="ARBA00022741"/>
    </source>
</evidence>
<organism evidence="6 7">
    <name type="scientific">Ridgeia piscesae</name>
    <name type="common">Tubeworm</name>
    <dbReference type="NCBI Taxonomy" id="27915"/>
    <lineage>
        <taxon>Eukaryota</taxon>
        <taxon>Metazoa</taxon>
        <taxon>Spiralia</taxon>
        <taxon>Lophotrochozoa</taxon>
        <taxon>Annelida</taxon>
        <taxon>Polychaeta</taxon>
        <taxon>Sedentaria</taxon>
        <taxon>Canalipalpata</taxon>
        <taxon>Sabellida</taxon>
        <taxon>Siboglinidae</taxon>
        <taxon>Ridgeia</taxon>
    </lineage>
</organism>
<dbReference type="GO" id="GO:0031297">
    <property type="term" value="P:replication fork processing"/>
    <property type="evidence" value="ECO:0007669"/>
    <property type="project" value="TreeGrafter"/>
</dbReference>
<dbReference type="PANTHER" id="PTHR45766">
    <property type="entry name" value="DNA ANNEALING HELICASE AND ENDONUCLEASE ZRANB3 FAMILY MEMBER"/>
    <property type="match status" value="1"/>
</dbReference>
<keyword evidence="1" id="KW-0547">Nucleotide-binding</keyword>
<dbReference type="InterPro" id="IPR014001">
    <property type="entry name" value="Helicase_ATP-bd"/>
</dbReference>
<dbReference type="InterPro" id="IPR038718">
    <property type="entry name" value="SNF2-like_sf"/>
</dbReference>
<evidence type="ECO:0000313" key="6">
    <source>
        <dbReference type="EMBL" id="KAK2168608.1"/>
    </source>
</evidence>
<keyword evidence="4" id="KW-0067">ATP-binding</keyword>
<dbReference type="Pfam" id="PF00176">
    <property type="entry name" value="SNF2-rel_dom"/>
    <property type="match status" value="2"/>
</dbReference>
<proteinExistence type="predicted"/>
<keyword evidence="2" id="KW-0378">Hydrolase</keyword>
<sequence>MGPGRAAGSEQLLGHSPSQSPGCLIADELYALPTPSCLQMGLGKTLQALCVSYYYRTEWPLLIVVPSSLRYPWIEELERWLPEIDPHSINLIQSGGDISRLVQEALFNQHFKVVIVDESHYIKNRKAAGTKFLVPLLQRATHKLLLTGTPALSRPEELFPQLDSLCPGDFGTWTDFTARYCDARWQYFGRHRRKWSTAGASNLEELQMMMAGKVMIRRLKKNVLSQLPPKQRQRIAFELKDSQLKKELDSTWEDLQVALGRKKLSVAKLLSAREALQQEQTSATEIYRLLGEIRKRTCTAKVKRLVHQFQNDTSTRVAVLSMRAAGVVCSYRYAGGRVVQ</sequence>
<dbReference type="Proteomes" id="UP001209878">
    <property type="component" value="Unassembled WGS sequence"/>
</dbReference>
<evidence type="ECO:0000313" key="7">
    <source>
        <dbReference type="Proteomes" id="UP001209878"/>
    </source>
</evidence>
<accession>A0AAD9NHB8</accession>
<evidence type="ECO:0000256" key="3">
    <source>
        <dbReference type="ARBA" id="ARBA00022806"/>
    </source>
</evidence>
<dbReference type="GO" id="GO:0016787">
    <property type="term" value="F:hydrolase activity"/>
    <property type="evidence" value="ECO:0007669"/>
    <property type="project" value="UniProtKB-KW"/>
</dbReference>
<dbReference type="AlphaFoldDB" id="A0AAD9NHB8"/>
<protein>
    <recommendedName>
        <fullName evidence="5">Helicase ATP-binding domain-containing protein</fullName>
    </recommendedName>
</protein>
<dbReference type="GO" id="GO:0006281">
    <property type="term" value="P:DNA repair"/>
    <property type="evidence" value="ECO:0007669"/>
    <property type="project" value="TreeGrafter"/>
</dbReference>
<dbReference type="Gene3D" id="3.40.50.10810">
    <property type="entry name" value="Tandem AAA-ATPase domain"/>
    <property type="match status" value="2"/>
</dbReference>
<dbReference type="SUPFAM" id="SSF52540">
    <property type="entry name" value="P-loop containing nucleoside triphosphate hydrolases"/>
    <property type="match status" value="1"/>
</dbReference>
<dbReference type="GO" id="GO:0005524">
    <property type="term" value="F:ATP binding"/>
    <property type="evidence" value="ECO:0007669"/>
    <property type="project" value="UniProtKB-KW"/>
</dbReference>
<reference evidence="6" key="1">
    <citation type="journal article" date="2023" name="Mol. Biol. Evol.">
        <title>Third-Generation Sequencing Reveals the Adaptive Role of the Epigenome in Three Deep-Sea Polychaetes.</title>
        <authorList>
            <person name="Perez M."/>
            <person name="Aroh O."/>
            <person name="Sun Y."/>
            <person name="Lan Y."/>
            <person name="Juniper S.K."/>
            <person name="Young C.R."/>
            <person name="Angers B."/>
            <person name="Qian P.Y."/>
        </authorList>
    </citation>
    <scope>NUCLEOTIDE SEQUENCE</scope>
    <source>
        <strain evidence="6">R07B-5</strain>
    </source>
</reference>
<dbReference type="PROSITE" id="PS51192">
    <property type="entry name" value="HELICASE_ATP_BIND_1"/>
    <property type="match status" value="1"/>
</dbReference>
<evidence type="ECO:0000256" key="2">
    <source>
        <dbReference type="ARBA" id="ARBA00022801"/>
    </source>
</evidence>
<dbReference type="GO" id="GO:0004386">
    <property type="term" value="F:helicase activity"/>
    <property type="evidence" value="ECO:0007669"/>
    <property type="project" value="UniProtKB-KW"/>
</dbReference>
<dbReference type="SMART" id="SM00487">
    <property type="entry name" value="DEXDc"/>
    <property type="match status" value="1"/>
</dbReference>
<dbReference type="InterPro" id="IPR027417">
    <property type="entry name" value="P-loop_NTPase"/>
</dbReference>
<evidence type="ECO:0000259" key="5">
    <source>
        <dbReference type="PROSITE" id="PS51192"/>
    </source>
</evidence>
<gene>
    <name evidence="6" type="ORF">NP493_1170g00040</name>
</gene>